<dbReference type="InterPro" id="IPR013538">
    <property type="entry name" value="ASHA1/2-like_C"/>
</dbReference>
<dbReference type="Proteomes" id="UP000614996">
    <property type="component" value="Unassembled WGS sequence"/>
</dbReference>
<reference evidence="4" key="1">
    <citation type="journal article" date="2021" name="Int. J. Syst. Evol. Microbiol.">
        <title>Actinocatenispora comari sp. nov., an endophytic actinomycete isolated from aerial parts of Comarum salesowianum.</title>
        <authorList>
            <person name="Oyunbileg N."/>
            <person name="Iizaka Y."/>
            <person name="Hamada M."/>
            <person name="Davaapurev B.O."/>
            <person name="Fukumoto A."/>
            <person name="Tsetseg B."/>
            <person name="Kato F."/>
            <person name="Tamura T."/>
            <person name="Batkhuu J."/>
            <person name="Anzai Y."/>
        </authorList>
    </citation>
    <scope>NUCLEOTIDE SEQUENCE [LARGE SCALE GENOMIC DNA]</scope>
    <source>
        <strain evidence="4">NUM-2625</strain>
    </source>
</reference>
<dbReference type="Gene3D" id="3.30.530.20">
    <property type="match status" value="1"/>
</dbReference>
<evidence type="ECO:0000256" key="1">
    <source>
        <dbReference type="ARBA" id="ARBA00006817"/>
    </source>
</evidence>
<dbReference type="CDD" id="cd07814">
    <property type="entry name" value="SRPBCC_CalC_Aha1-like"/>
    <property type="match status" value="1"/>
</dbReference>
<evidence type="ECO:0000313" key="3">
    <source>
        <dbReference type="EMBL" id="GIL31551.1"/>
    </source>
</evidence>
<dbReference type="Pfam" id="PF08327">
    <property type="entry name" value="AHSA1"/>
    <property type="match status" value="1"/>
</dbReference>
<gene>
    <name evidence="3" type="ORF">NUM_68050</name>
</gene>
<dbReference type="InterPro" id="IPR023393">
    <property type="entry name" value="START-like_dom_sf"/>
</dbReference>
<organism evidence="3 4">
    <name type="scientific">Actinocatenispora comari</name>
    <dbReference type="NCBI Taxonomy" id="2807577"/>
    <lineage>
        <taxon>Bacteria</taxon>
        <taxon>Bacillati</taxon>
        <taxon>Actinomycetota</taxon>
        <taxon>Actinomycetes</taxon>
        <taxon>Micromonosporales</taxon>
        <taxon>Micromonosporaceae</taxon>
        <taxon>Actinocatenispora</taxon>
    </lineage>
</organism>
<evidence type="ECO:0000259" key="2">
    <source>
        <dbReference type="Pfam" id="PF08327"/>
    </source>
</evidence>
<name>A0A8J4EPD2_9ACTN</name>
<comment type="caution">
    <text evidence="3">The sequence shown here is derived from an EMBL/GenBank/DDBJ whole genome shotgun (WGS) entry which is preliminary data.</text>
</comment>
<dbReference type="SUPFAM" id="SSF55961">
    <property type="entry name" value="Bet v1-like"/>
    <property type="match status" value="1"/>
</dbReference>
<proteinExistence type="inferred from homology"/>
<feature type="domain" description="Activator of Hsp90 ATPase homologue 1/2-like C-terminal" evidence="2">
    <location>
        <begin position="11"/>
        <end position="107"/>
    </location>
</feature>
<dbReference type="EMBL" id="BOPO01000148">
    <property type="protein sequence ID" value="GIL31551.1"/>
    <property type="molecule type" value="Genomic_DNA"/>
</dbReference>
<keyword evidence="4" id="KW-1185">Reference proteome</keyword>
<accession>A0A8J4EPD2</accession>
<comment type="similarity">
    <text evidence="1">Belongs to the AHA1 family.</text>
</comment>
<sequence>MPEIVKSIEIAAPPSRVWQWFASQQALRRWLSPTLEIDLQPAGAYRMLGADGDTWISGQVLELVPEGRLVLSWLEEDAGWVHPGRLVVELTAASGGTRVTLAHDGFAGIGTPTWQRTAEAYRRGLDRHHVLEDLAAAVATGDVPAAVTTDA</sequence>
<protein>
    <recommendedName>
        <fullName evidence="2">Activator of Hsp90 ATPase homologue 1/2-like C-terminal domain-containing protein</fullName>
    </recommendedName>
</protein>
<evidence type="ECO:0000313" key="4">
    <source>
        <dbReference type="Proteomes" id="UP000614996"/>
    </source>
</evidence>
<dbReference type="AlphaFoldDB" id="A0A8J4EPD2"/>